<dbReference type="Proteomes" id="UP000022910">
    <property type="component" value="Unassembled WGS sequence"/>
</dbReference>
<sequence>MRLIVTVKEGVEDIVKPNLIKTKKFEIYCRVDEKSSWVYIENSDDLITEMIQGFKFTELRFKICSLADYSVAPRRNALDLIM</sequence>
<name>A0A015KSX7_RHIIW</name>
<proteinExistence type="predicted"/>
<protein>
    <submittedName>
        <fullName evidence="1">Uncharacterized protein</fullName>
    </submittedName>
</protein>
<dbReference type="EMBL" id="JEMT01024228">
    <property type="protein sequence ID" value="EXX62996.1"/>
    <property type="molecule type" value="Genomic_DNA"/>
</dbReference>
<evidence type="ECO:0000313" key="1">
    <source>
        <dbReference type="EMBL" id="EXX62996.1"/>
    </source>
</evidence>
<dbReference type="HOGENOM" id="CLU_2559524_0_0_1"/>
<accession>A0A015KSX7</accession>
<dbReference type="AlphaFoldDB" id="A0A015KSX7"/>
<reference evidence="1 2" key="1">
    <citation type="submission" date="2014-02" db="EMBL/GenBank/DDBJ databases">
        <title>Single nucleus genome sequencing reveals high similarity among nuclei of an endomycorrhizal fungus.</title>
        <authorList>
            <person name="Lin K."/>
            <person name="Geurts R."/>
            <person name="Zhang Z."/>
            <person name="Limpens E."/>
            <person name="Saunders D.G."/>
            <person name="Mu D."/>
            <person name="Pang E."/>
            <person name="Cao H."/>
            <person name="Cha H."/>
            <person name="Lin T."/>
            <person name="Zhou Q."/>
            <person name="Shang Y."/>
            <person name="Li Y."/>
            <person name="Ivanov S."/>
            <person name="Sharma T."/>
            <person name="Velzen R.V."/>
            <person name="Ruijter N.D."/>
            <person name="Aanen D.K."/>
            <person name="Win J."/>
            <person name="Kamoun S."/>
            <person name="Bisseling T."/>
            <person name="Huang S."/>
        </authorList>
    </citation>
    <scope>NUCLEOTIDE SEQUENCE [LARGE SCALE GENOMIC DNA]</scope>
    <source>
        <strain evidence="2">DAOM197198w</strain>
    </source>
</reference>
<gene>
    <name evidence="1" type="ORF">RirG_156530</name>
</gene>
<comment type="caution">
    <text evidence="1">The sequence shown here is derived from an EMBL/GenBank/DDBJ whole genome shotgun (WGS) entry which is preliminary data.</text>
</comment>
<organism evidence="1 2">
    <name type="scientific">Rhizophagus irregularis (strain DAOM 197198w)</name>
    <name type="common">Glomus intraradices</name>
    <dbReference type="NCBI Taxonomy" id="1432141"/>
    <lineage>
        <taxon>Eukaryota</taxon>
        <taxon>Fungi</taxon>
        <taxon>Fungi incertae sedis</taxon>
        <taxon>Mucoromycota</taxon>
        <taxon>Glomeromycotina</taxon>
        <taxon>Glomeromycetes</taxon>
        <taxon>Glomerales</taxon>
        <taxon>Glomeraceae</taxon>
        <taxon>Rhizophagus</taxon>
    </lineage>
</organism>
<evidence type="ECO:0000313" key="2">
    <source>
        <dbReference type="Proteomes" id="UP000022910"/>
    </source>
</evidence>
<keyword evidence="2" id="KW-1185">Reference proteome</keyword>